<feature type="compositionally biased region" description="Basic and acidic residues" evidence="1">
    <location>
        <begin position="437"/>
        <end position="450"/>
    </location>
</feature>
<feature type="compositionally biased region" description="Basic and acidic residues" evidence="1">
    <location>
        <begin position="45"/>
        <end position="106"/>
    </location>
</feature>
<feature type="transmembrane region" description="Helical" evidence="2">
    <location>
        <begin position="183"/>
        <end position="200"/>
    </location>
</feature>
<proteinExistence type="predicted"/>
<dbReference type="EMBL" id="VZRB01000008">
    <property type="protein sequence ID" value="KAB1146806.1"/>
    <property type="molecule type" value="Genomic_DNA"/>
</dbReference>
<comment type="caution">
    <text evidence="3">The sequence shown here is derived from an EMBL/GenBank/DDBJ whole genome shotgun (WGS) entry which is preliminary data.</text>
</comment>
<sequence length="450" mass="49719">MTASPPLNGHKRPAMPVLGDWQPVEPEPVEEQRSPQPEPPVADAEVARARAWAEAEERRVAAEAAKEERRIKAEAEADAIRAKGEEEARRLRLANDRQERKAREDDAASDARIAESHRKRDEANRASKEAAEQAKRTSEEQAEAAKEVAEADEKWRKYAIRFAIVCAIVALPVQMNAFWNREAPWLIAAPIMLEGAAWVVHRGARAAVANGRPVWHYRTIVWLFALIAAAINLFHGIAEFDLGTAIGTAFASVAGPGVWDLHEHGRIRKRDGVKTRRERKAQEKAAKVEAARRASEEKRRAAENEAAEKAAAEARKRLAEDRAEQFPDVWDEAVKIAAAVGSTTDDAAVWARAYRNIKGCDPGESIESITARRAAEKRVEAALTGTPVNTLSKTTNAQRAIQVKAPRKTSSYKPVPPRRKKNDTPRFHPAARALAADAKRTANARQKDAP</sequence>
<gene>
    <name evidence="3" type="ORF">F7R91_14605</name>
</gene>
<keyword evidence="4" id="KW-1185">Reference proteome</keyword>
<keyword evidence="2" id="KW-0812">Transmembrane</keyword>
<name>A0A6H9V395_9ACTN</name>
<feature type="transmembrane region" description="Helical" evidence="2">
    <location>
        <begin position="220"/>
        <end position="238"/>
    </location>
</feature>
<feature type="region of interest" description="Disordered" evidence="1">
    <location>
        <begin position="400"/>
        <end position="450"/>
    </location>
</feature>
<feature type="transmembrane region" description="Helical" evidence="2">
    <location>
        <begin position="158"/>
        <end position="177"/>
    </location>
</feature>
<dbReference type="Proteomes" id="UP000442707">
    <property type="component" value="Unassembled WGS sequence"/>
</dbReference>
<evidence type="ECO:0000313" key="4">
    <source>
        <dbReference type="Proteomes" id="UP000442707"/>
    </source>
</evidence>
<evidence type="ECO:0000256" key="2">
    <source>
        <dbReference type="SAM" id="Phobius"/>
    </source>
</evidence>
<organism evidence="3 4">
    <name type="scientific">Streptomyces luteolifulvus</name>
    <dbReference type="NCBI Taxonomy" id="2615112"/>
    <lineage>
        <taxon>Bacteria</taxon>
        <taxon>Bacillati</taxon>
        <taxon>Actinomycetota</taxon>
        <taxon>Actinomycetes</taxon>
        <taxon>Kitasatosporales</taxon>
        <taxon>Streptomycetaceae</taxon>
        <taxon>Streptomyces</taxon>
    </lineage>
</organism>
<keyword evidence="2" id="KW-0472">Membrane</keyword>
<evidence type="ECO:0000256" key="1">
    <source>
        <dbReference type="SAM" id="MobiDB-lite"/>
    </source>
</evidence>
<feature type="compositionally biased region" description="Basic and acidic residues" evidence="1">
    <location>
        <begin position="112"/>
        <end position="145"/>
    </location>
</feature>
<evidence type="ECO:0000313" key="3">
    <source>
        <dbReference type="EMBL" id="KAB1146806.1"/>
    </source>
</evidence>
<feature type="region of interest" description="Disordered" evidence="1">
    <location>
        <begin position="272"/>
        <end position="307"/>
    </location>
</feature>
<dbReference type="RefSeq" id="WP_150948528.1">
    <property type="nucleotide sequence ID" value="NZ_VZRB01000008.1"/>
</dbReference>
<feature type="region of interest" description="Disordered" evidence="1">
    <location>
        <begin position="1"/>
        <end position="145"/>
    </location>
</feature>
<accession>A0A6H9V395</accession>
<dbReference type="AlphaFoldDB" id="A0A6H9V395"/>
<keyword evidence="2" id="KW-1133">Transmembrane helix</keyword>
<evidence type="ECO:0008006" key="5">
    <source>
        <dbReference type="Google" id="ProtNLM"/>
    </source>
</evidence>
<feature type="compositionally biased region" description="Low complexity" evidence="1">
    <location>
        <begin position="427"/>
        <end position="436"/>
    </location>
</feature>
<reference evidence="3 4" key="1">
    <citation type="submission" date="2019-09" db="EMBL/GenBank/DDBJ databases">
        <title>Screening of Novel Bioactive Compounds from Soil-Associated.</title>
        <authorList>
            <person name="Zhao S."/>
        </authorList>
    </citation>
    <scope>NUCLEOTIDE SEQUENCE [LARGE SCALE GENOMIC DNA]</scope>
    <source>
        <strain evidence="3 4">HIT-DPA4</strain>
    </source>
</reference>
<protein>
    <recommendedName>
        <fullName evidence="5">DUF2637 domain-containing protein</fullName>
    </recommendedName>
</protein>